<feature type="chain" id="PRO_5045776561" evidence="1">
    <location>
        <begin position="23"/>
        <end position="204"/>
    </location>
</feature>
<dbReference type="PANTHER" id="PTHR36573:SF1">
    <property type="entry name" value="INTERMEMBRANE PHOSPHOLIPID TRANSPORT SYSTEM BINDING PROTEIN MLAC"/>
    <property type="match status" value="1"/>
</dbReference>
<dbReference type="Pfam" id="PF05494">
    <property type="entry name" value="MlaC"/>
    <property type="match status" value="1"/>
</dbReference>
<protein>
    <submittedName>
        <fullName evidence="2">ABC transporter substrate-binding protein</fullName>
    </submittedName>
</protein>
<dbReference type="PIRSF" id="PIRSF004649">
    <property type="entry name" value="MlaC"/>
    <property type="match status" value="1"/>
</dbReference>
<evidence type="ECO:0000256" key="1">
    <source>
        <dbReference type="SAM" id="SignalP"/>
    </source>
</evidence>
<keyword evidence="3" id="KW-1185">Reference proteome</keyword>
<dbReference type="Proteomes" id="UP000503251">
    <property type="component" value="Chromosome"/>
</dbReference>
<proteinExistence type="predicted"/>
<evidence type="ECO:0000313" key="2">
    <source>
        <dbReference type="EMBL" id="QJT07522.1"/>
    </source>
</evidence>
<organism evidence="2 3">
    <name type="scientific">Oceanidesulfovibrio marinus</name>
    <dbReference type="NCBI Taxonomy" id="370038"/>
    <lineage>
        <taxon>Bacteria</taxon>
        <taxon>Pseudomonadati</taxon>
        <taxon>Thermodesulfobacteriota</taxon>
        <taxon>Desulfovibrionia</taxon>
        <taxon>Desulfovibrionales</taxon>
        <taxon>Desulfovibrionaceae</taxon>
        <taxon>Oceanidesulfovibrio</taxon>
    </lineage>
</organism>
<keyword evidence="1" id="KW-0732">Signal</keyword>
<reference evidence="2 3" key="1">
    <citation type="submission" date="2019-04" db="EMBL/GenBank/DDBJ databases">
        <title>Isolation and culture of sulfate reducing bacteria from the cold seep of the South China Sea.</title>
        <authorList>
            <person name="Sun C."/>
            <person name="Liu R."/>
        </authorList>
    </citation>
    <scope>NUCLEOTIDE SEQUENCE [LARGE SCALE GENOMIC DNA]</scope>
    <source>
        <strain evidence="2 3">CS1</strain>
    </source>
</reference>
<dbReference type="InterPro" id="IPR008869">
    <property type="entry name" value="MlaC/ttg2D"/>
</dbReference>
<evidence type="ECO:0000313" key="3">
    <source>
        <dbReference type="Proteomes" id="UP000503251"/>
    </source>
</evidence>
<dbReference type="RefSeq" id="WP_171266277.1">
    <property type="nucleotide sequence ID" value="NZ_CP039543.1"/>
</dbReference>
<dbReference type="Gene3D" id="3.10.450.710">
    <property type="entry name" value="Tgt2/MlaC"/>
    <property type="match status" value="1"/>
</dbReference>
<dbReference type="PANTHER" id="PTHR36573">
    <property type="entry name" value="INTERMEMBRANE PHOSPHOLIPID TRANSPORT SYSTEM BINDING PROTEIN MLAC"/>
    <property type="match status" value="1"/>
</dbReference>
<sequence>MRMLCTAVVLFLCLCLTPCAFAAQTDDAESALRNSIDQILSILGDSSYKGGANRQERDSKLRTHINEIFDFKALTARALGVHWKQFSPQQQNEASQAMSELLEATYRDSLDKYDNQRVEYTDATQLRDNQVEIRTLVVSNAQKLPINYRMELTNGAWRIYDVVIEGVSLVQNYRSQFQDFMLNKTPEELITLLKDKAAKQRSNS</sequence>
<accession>A0ABX6NAA4</accession>
<dbReference type="EMBL" id="CP039543">
    <property type="protein sequence ID" value="QJT07522.1"/>
    <property type="molecule type" value="Genomic_DNA"/>
</dbReference>
<gene>
    <name evidence="2" type="ORF">E8L03_00690</name>
</gene>
<dbReference type="InterPro" id="IPR042245">
    <property type="entry name" value="Tgt2/MlaC_sf"/>
</dbReference>
<feature type="signal peptide" evidence="1">
    <location>
        <begin position="1"/>
        <end position="22"/>
    </location>
</feature>
<name>A0ABX6NAA4_9BACT</name>